<accession>A0A418XZ19</accession>
<protein>
    <submittedName>
        <fullName evidence="1">Uncharacterized protein</fullName>
    </submittedName>
</protein>
<dbReference type="RefSeq" id="WP_119917768.1">
    <property type="nucleotide sequence ID" value="NZ_QYYA01000002.1"/>
</dbReference>
<dbReference type="EMBL" id="QYYA01000002">
    <property type="protein sequence ID" value="RJG18247.1"/>
    <property type="molecule type" value="Genomic_DNA"/>
</dbReference>
<evidence type="ECO:0000313" key="1">
    <source>
        <dbReference type="EMBL" id="RJG18247.1"/>
    </source>
</evidence>
<gene>
    <name evidence="1" type="ORF">D4A39_07165</name>
</gene>
<keyword evidence="2" id="KW-1185">Reference proteome</keyword>
<name>A0A418XZ19_9GAMM</name>
<dbReference type="Proteomes" id="UP000283734">
    <property type="component" value="Unassembled WGS sequence"/>
</dbReference>
<organism evidence="1 2">
    <name type="scientific">Alcanivorax profundi</name>
    <dbReference type="NCBI Taxonomy" id="2338368"/>
    <lineage>
        <taxon>Bacteria</taxon>
        <taxon>Pseudomonadati</taxon>
        <taxon>Pseudomonadota</taxon>
        <taxon>Gammaproteobacteria</taxon>
        <taxon>Oceanospirillales</taxon>
        <taxon>Alcanivoracaceae</taxon>
        <taxon>Alcanivorax</taxon>
    </lineage>
</organism>
<comment type="caution">
    <text evidence="1">The sequence shown here is derived from an EMBL/GenBank/DDBJ whole genome shotgun (WGS) entry which is preliminary data.</text>
</comment>
<reference evidence="1 2" key="1">
    <citation type="submission" date="2018-09" db="EMBL/GenBank/DDBJ databases">
        <title>Alcanivorax profundi sp. nov., isolated from 1000 m-depth seawater of the Mariana Trench.</title>
        <authorList>
            <person name="Liu J."/>
        </authorList>
    </citation>
    <scope>NUCLEOTIDE SEQUENCE [LARGE SCALE GENOMIC DNA]</scope>
    <source>
        <strain evidence="1 2">MTEO17</strain>
    </source>
</reference>
<proteinExistence type="predicted"/>
<evidence type="ECO:0000313" key="2">
    <source>
        <dbReference type="Proteomes" id="UP000283734"/>
    </source>
</evidence>
<dbReference type="AlphaFoldDB" id="A0A418XZ19"/>
<sequence>MFQNEIWLPVFNEMQGGSLISRLQYLTGLSRPTARKYLAGKISLKKRQQADKNAEDNFFKTLIDEVISDQEAREWFSGNPVSQGKGAGFQGVVYNYLGSDAYPRLDVMAEKADKAMSSLYLACRRGGVEGIPGAMKELEGFSDDYMVSHDPERDVSLEKLGERQKLEIFLRNVCVSFFALLDIECVSRDYPEYEMEPIFINLTPRVSADFKLGEKCPRGGLVLPYFSLVEFMGLLVDRAKVGSWRSVPSVDDIASMANVSAAELAKIRSGNKRLSFKQFSSMWREMVRPVKSGHLDMNRPPVELYLVAAFFQVTFCGKSPSRWIDIVGHEYRYWWNHHRDVVEADPGYEKGAKPLPEWFLQSDFLTR</sequence>